<evidence type="ECO:0000313" key="4">
    <source>
        <dbReference type="Proteomes" id="UP000659047"/>
    </source>
</evidence>
<feature type="domain" description="YeeW-like" evidence="2">
    <location>
        <begin position="4"/>
        <end position="59"/>
    </location>
</feature>
<proteinExistence type="predicted"/>
<dbReference type="EMBL" id="JAEPBH010000009">
    <property type="protein sequence ID" value="MBK4714729.1"/>
    <property type="molecule type" value="Genomic_DNA"/>
</dbReference>
<name>A0A8K0V022_9ENTR</name>
<reference evidence="3" key="1">
    <citation type="submission" date="2021-01" db="EMBL/GenBank/DDBJ databases">
        <title>Intestinitalea alba gen. nov., sp. nov., a novel genus of the family Enterobacteriaceae, isolated from the gut of the plastic-eating mealworm Tenebrio molitor L.</title>
        <authorList>
            <person name="Yang Y."/>
        </authorList>
    </citation>
    <scope>NUCLEOTIDE SEQUENCE</scope>
    <source>
        <strain evidence="3">BIT-L3</strain>
    </source>
</reference>
<keyword evidence="1" id="KW-0812">Transmembrane</keyword>
<dbReference type="InterPro" id="IPR057653">
    <property type="entry name" value="YeeW-like_dom"/>
</dbReference>
<gene>
    <name evidence="3" type="ORF">JJB97_05165</name>
</gene>
<evidence type="ECO:0000259" key="2">
    <source>
        <dbReference type="Pfam" id="PF25638"/>
    </source>
</evidence>
<evidence type="ECO:0000313" key="3">
    <source>
        <dbReference type="EMBL" id="MBK4714729.1"/>
    </source>
</evidence>
<feature type="transmembrane region" description="Helical" evidence="1">
    <location>
        <begin position="89"/>
        <end position="107"/>
    </location>
</feature>
<accession>A0A8K0V022</accession>
<keyword evidence="1" id="KW-0472">Membrane</keyword>
<dbReference type="AlphaFoldDB" id="A0A8K0V022"/>
<keyword evidence="4" id="KW-1185">Reference proteome</keyword>
<dbReference type="Proteomes" id="UP000659047">
    <property type="component" value="Unassembled WGS sequence"/>
</dbReference>
<protein>
    <submittedName>
        <fullName evidence="3">Malate transporter</fullName>
    </submittedName>
</protein>
<evidence type="ECO:0000256" key="1">
    <source>
        <dbReference type="SAM" id="Phobius"/>
    </source>
</evidence>
<dbReference type="Pfam" id="PF25638">
    <property type="entry name" value="DUF5983_N"/>
    <property type="match status" value="1"/>
</dbReference>
<sequence length="121" mass="12732">MNMTVCVEARAASVLPLSNGQLAVDMEGVTLADLVDAINQSGGTLRIADKPGHIVTGTPLPPGASLPGICCSTAHITTDDNRLLYMKKMALLALFYCLYGCLKGLSVRNDTPPGWQKALMG</sequence>
<organism evidence="3 4">
    <name type="scientific">Tenebrionibacter intestinalis</name>
    <dbReference type="NCBI Taxonomy" id="2799638"/>
    <lineage>
        <taxon>Bacteria</taxon>
        <taxon>Pseudomonadati</taxon>
        <taxon>Pseudomonadota</taxon>
        <taxon>Gammaproteobacteria</taxon>
        <taxon>Enterobacterales</taxon>
        <taxon>Enterobacteriaceae</taxon>
        <taxon>Tenebrionibacter/Tenebrionicola group</taxon>
        <taxon>Tenebrionibacter</taxon>
    </lineage>
</organism>
<keyword evidence="1" id="KW-1133">Transmembrane helix</keyword>
<comment type="caution">
    <text evidence="3">The sequence shown here is derived from an EMBL/GenBank/DDBJ whole genome shotgun (WGS) entry which is preliminary data.</text>
</comment>